<proteinExistence type="predicted"/>
<evidence type="ECO:0008006" key="3">
    <source>
        <dbReference type="Google" id="ProtNLM"/>
    </source>
</evidence>
<protein>
    <recommendedName>
        <fullName evidence="3">Transposase</fullName>
    </recommendedName>
</protein>
<organism evidence="1 2">
    <name type="scientific">Salmonella paratyphi B (strain ATCC BAA-1250 / SPB7)</name>
    <dbReference type="NCBI Taxonomy" id="1016998"/>
    <lineage>
        <taxon>Bacteria</taxon>
        <taxon>Pseudomonadati</taxon>
        <taxon>Pseudomonadota</taxon>
        <taxon>Gammaproteobacteria</taxon>
        <taxon>Enterobacterales</taxon>
        <taxon>Enterobacteriaceae</taxon>
        <taxon>Salmonella</taxon>
    </lineage>
</organism>
<dbReference type="KEGG" id="spq:SPAB_03610"/>
<name>A0A6C6Z6U1_SALPB</name>
<dbReference type="EMBL" id="CP000886">
    <property type="protein sequence ID" value="ABX68951.1"/>
    <property type="molecule type" value="Genomic_DNA"/>
</dbReference>
<accession>A0A6C6Z6U1</accession>
<evidence type="ECO:0000313" key="1">
    <source>
        <dbReference type="EMBL" id="ABX68951.1"/>
    </source>
</evidence>
<sequence>MAAATSELNLYKSQIYSWRSKQQTQLSSSEREQKMSAA</sequence>
<dbReference type="AlphaFoldDB" id="A0A6C6Z6U1"/>
<dbReference type="Proteomes" id="UP000008556">
    <property type="component" value="Chromosome"/>
</dbReference>
<evidence type="ECO:0000313" key="2">
    <source>
        <dbReference type="Proteomes" id="UP000008556"/>
    </source>
</evidence>
<reference evidence="1 2" key="1">
    <citation type="submission" date="2007-11" db="EMBL/GenBank/DDBJ databases">
        <authorList>
            <consortium name="The Salmonella enterica serovar Paratyphi B Genome Sequencing Project"/>
            <person name="McClelland M."/>
            <person name="Sanderson E.K."/>
            <person name="Porwollik S."/>
            <person name="Spieth J."/>
            <person name="Clifton W.S."/>
            <person name="Fulton R."/>
            <person name="Cordes M."/>
            <person name="Wollam A."/>
            <person name="Shah N."/>
            <person name="Pepin K."/>
            <person name="Bhonagiri V."/>
            <person name="Nash W."/>
            <person name="Johnson M."/>
            <person name="Thiruvilangam P."/>
            <person name="Wilson R."/>
        </authorList>
    </citation>
    <scope>NUCLEOTIDE SEQUENCE [LARGE SCALE GENOMIC DNA]</scope>
    <source>
        <strain evidence="2">ATCC BAA-1250 / SPB7</strain>
    </source>
</reference>
<gene>
    <name evidence="1" type="ordered locus">SPAB_03610</name>
</gene>